<dbReference type="GO" id="GO:0006508">
    <property type="term" value="P:proteolysis"/>
    <property type="evidence" value="ECO:0007669"/>
    <property type="project" value="UniProtKB-KW"/>
</dbReference>
<dbReference type="EMBL" id="NOJZ02000001">
    <property type="protein sequence ID" value="RDY25005.1"/>
    <property type="molecule type" value="Genomic_DNA"/>
</dbReference>
<evidence type="ECO:0000259" key="7">
    <source>
        <dbReference type="PROSITE" id="PS51781"/>
    </source>
</evidence>
<dbReference type="Pfam" id="PF00877">
    <property type="entry name" value="NLPC_P60"/>
    <property type="match status" value="1"/>
</dbReference>
<keyword evidence="3" id="KW-0677">Repeat</keyword>
<dbReference type="InterPro" id="IPR051202">
    <property type="entry name" value="Peptidase_C40"/>
</dbReference>
<dbReference type="GO" id="GO:0008234">
    <property type="term" value="F:cysteine-type peptidase activity"/>
    <property type="evidence" value="ECO:0007669"/>
    <property type="project" value="UniProtKB-KW"/>
</dbReference>
<name>A0A371IX10_9FIRM</name>
<evidence type="ECO:0000259" key="8">
    <source>
        <dbReference type="PROSITE" id="PS51935"/>
    </source>
</evidence>
<dbReference type="Pfam" id="PF08239">
    <property type="entry name" value="SH3_3"/>
    <property type="match status" value="1"/>
</dbReference>
<dbReference type="SMART" id="SM00287">
    <property type="entry name" value="SH3b"/>
    <property type="match status" value="1"/>
</dbReference>
<feature type="repeat" description="Cell wall-binding" evidence="6">
    <location>
        <begin position="84"/>
        <end position="104"/>
    </location>
</feature>
<dbReference type="AlphaFoldDB" id="A0A371IX10"/>
<dbReference type="InterPro" id="IPR003646">
    <property type="entry name" value="SH3-like_bac-type"/>
</dbReference>
<reference evidence="9 10" key="1">
    <citation type="journal article" date="2017" name="Genome Announc.">
        <title>Draft Genome Sequence of Romboutsia maritimum sp. nov. Strain CCRI-22766(T), Isolated from Coastal Estuarine Mud.</title>
        <authorList>
            <person name="Maheux A.F."/>
            <person name="Boudreau D.K."/>
            <person name="Berube E."/>
            <person name="Boissinot M."/>
            <person name="Raymond F."/>
            <person name="Brodeur S."/>
            <person name="Corbeil J."/>
            <person name="Brightwell G."/>
            <person name="Broda D."/>
            <person name="Omar R.F."/>
            <person name="Bergeron M.G."/>
        </authorList>
    </citation>
    <scope>NUCLEOTIDE SEQUENCE [LARGE SCALE GENOMIC DNA]</scope>
    <source>
        <strain evidence="9 10">CCRI-22766</strain>
    </source>
</reference>
<dbReference type="PROSITE" id="PS51170">
    <property type="entry name" value="CW"/>
    <property type="match status" value="1"/>
</dbReference>
<dbReference type="Gene3D" id="2.10.270.10">
    <property type="entry name" value="Cholin Binding"/>
    <property type="match status" value="1"/>
</dbReference>
<evidence type="ECO:0000256" key="5">
    <source>
        <dbReference type="ARBA" id="ARBA00022807"/>
    </source>
</evidence>
<evidence type="ECO:0000256" key="3">
    <source>
        <dbReference type="ARBA" id="ARBA00022737"/>
    </source>
</evidence>
<gene>
    <name evidence="9" type="ORF">CHF27_002045</name>
</gene>
<dbReference type="PROSITE" id="PS51935">
    <property type="entry name" value="NLPC_P60"/>
    <property type="match status" value="1"/>
</dbReference>
<feature type="domain" description="NlpC/P60" evidence="8">
    <location>
        <begin position="243"/>
        <end position="366"/>
    </location>
</feature>
<evidence type="ECO:0000256" key="2">
    <source>
        <dbReference type="ARBA" id="ARBA00022670"/>
    </source>
</evidence>
<dbReference type="Proteomes" id="UP000243494">
    <property type="component" value="Unassembled WGS sequence"/>
</dbReference>
<feature type="domain" description="SH3b" evidence="7">
    <location>
        <begin position="174"/>
        <end position="238"/>
    </location>
</feature>
<sequence length="367" mass="41279">MIVNLRTGGRGMQLNKINLKSRILLKGFAIAMVSISVSLISETKIANALPNDNVKNANYTSQNNINGWIKENNKWYYYEDNTKKVGWFKDKSETWYWLDSNGVMASGEWKIISGKWYRFQDSGKMMNNQWFKDNKGDWYWLKPSGEMASNEILNINKVYYKFLASGKMSDKKDMSVAVVAPCDFLNIRTGVGISYDVVGKVYTGSYVEILDENSEWYKIETGDGIVGWVNADYVVLQGSKAYSDKVQKLLDTAYKQIGKPYVWGASGPSSFDCSGLTSYVYRNAANVTLPRVSRDQATVGTYVNKSQLQAGDLVFFNSDGSSISHVGMYVGDSKFIHSPQPGDVVKVDNLNSSYYTRTFVTARRVLA</sequence>
<dbReference type="PROSITE" id="PS51781">
    <property type="entry name" value="SH3B"/>
    <property type="match status" value="1"/>
</dbReference>
<dbReference type="InterPro" id="IPR038765">
    <property type="entry name" value="Papain-like_cys_pep_sf"/>
</dbReference>
<keyword evidence="10" id="KW-1185">Reference proteome</keyword>
<dbReference type="SUPFAM" id="SSF54001">
    <property type="entry name" value="Cysteine proteinases"/>
    <property type="match status" value="1"/>
</dbReference>
<dbReference type="InterPro" id="IPR018337">
    <property type="entry name" value="Cell_wall/Cho-bd_repeat"/>
</dbReference>
<evidence type="ECO:0000256" key="4">
    <source>
        <dbReference type="ARBA" id="ARBA00022801"/>
    </source>
</evidence>
<dbReference type="PANTHER" id="PTHR47053:SF1">
    <property type="entry name" value="MUREIN DD-ENDOPEPTIDASE MEPH-RELATED"/>
    <property type="match status" value="1"/>
</dbReference>
<dbReference type="Gene3D" id="3.90.1720.10">
    <property type="entry name" value="endopeptidase domain like (from Nostoc punctiforme)"/>
    <property type="match status" value="1"/>
</dbReference>
<dbReference type="Pfam" id="PF19127">
    <property type="entry name" value="Choline_bind_3"/>
    <property type="match status" value="1"/>
</dbReference>
<dbReference type="Gene3D" id="2.30.30.40">
    <property type="entry name" value="SH3 Domains"/>
    <property type="match status" value="1"/>
</dbReference>
<proteinExistence type="inferred from homology"/>
<dbReference type="PANTHER" id="PTHR47053">
    <property type="entry name" value="MUREIN DD-ENDOPEPTIDASE MEPH-RELATED"/>
    <property type="match status" value="1"/>
</dbReference>
<comment type="caution">
    <text evidence="9">The sequence shown here is derived from an EMBL/GenBank/DDBJ whole genome shotgun (WGS) entry which is preliminary data.</text>
</comment>
<protein>
    <submittedName>
        <fullName evidence="9">Uncharacterized protein</fullName>
    </submittedName>
</protein>
<keyword evidence="4" id="KW-0378">Hydrolase</keyword>
<keyword evidence="2" id="KW-0645">Protease</keyword>
<accession>A0A371IX10</accession>
<comment type="similarity">
    <text evidence="1">Belongs to the peptidase C40 family.</text>
</comment>
<evidence type="ECO:0000256" key="1">
    <source>
        <dbReference type="ARBA" id="ARBA00007074"/>
    </source>
</evidence>
<dbReference type="Pfam" id="PF01473">
    <property type="entry name" value="Choline_bind_1"/>
    <property type="match status" value="2"/>
</dbReference>
<evidence type="ECO:0000313" key="10">
    <source>
        <dbReference type="Proteomes" id="UP000243494"/>
    </source>
</evidence>
<dbReference type="SUPFAM" id="SSF69360">
    <property type="entry name" value="Cell wall binding repeat"/>
    <property type="match status" value="1"/>
</dbReference>
<evidence type="ECO:0000313" key="9">
    <source>
        <dbReference type="EMBL" id="RDY25005.1"/>
    </source>
</evidence>
<keyword evidence="5" id="KW-0788">Thiol protease</keyword>
<dbReference type="InterPro" id="IPR000064">
    <property type="entry name" value="NLP_P60_dom"/>
</dbReference>
<evidence type="ECO:0000256" key="6">
    <source>
        <dbReference type="PROSITE-ProRule" id="PRU00591"/>
    </source>
</evidence>
<organism evidence="9 10">
    <name type="scientific">Romboutsia maritimum</name>
    <dbReference type="NCBI Taxonomy" id="2020948"/>
    <lineage>
        <taxon>Bacteria</taxon>
        <taxon>Bacillati</taxon>
        <taxon>Bacillota</taxon>
        <taxon>Clostridia</taxon>
        <taxon>Peptostreptococcales</taxon>
        <taxon>Peptostreptococcaceae</taxon>
        <taxon>Romboutsia</taxon>
    </lineage>
</organism>